<gene>
    <name evidence="1" type="ORF">PLXY2_LOCUS4693</name>
</gene>
<accession>A0A8S4E9A8</accession>
<name>A0A8S4E9A8_PLUXY</name>
<sequence>MLSMESLWSGCEGKLRGKGSAERGGCRLARRKGLAKSLIPQGLMHQQDLQPKSLRRSRSGTWPFMRAFVSSKQTPKSVSTAPKTRVPNTRVVGAHKIAVCYGPKTQNCKLLAVGSSD</sequence>
<evidence type="ECO:0000313" key="2">
    <source>
        <dbReference type="Proteomes" id="UP000653454"/>
    </source>
</evidence>
<dbReference type="EMBL" id="CAJHNJ030000013">
    <property type="protein sequence ID" value="CAG9111707.1"/>
    <property type="molecule type" value="Genomic_DNA"/>
</dbReference>
<evidence type="ECO:0000313" key="1">
    <source>
        <dbReference type="EMBL" id="CAG9111707.1"/>
    </source>
</evidence>
<reference evidence="1" key="1">
    <citation type="submission" date="2020-11" db="EMBL/GenBank/DDBJ databases">
        <authorList>
            <person name="Whiteford S."/>
        </authorList>
    </citation>
    <scope>NUCLEOTIDE SEQUENCE</scope>
</reference>
<keyword evidence="2" id="KW-1185">Reference proteome</keyword>
<organism evidence="1 2">
    <name type="scientific">Plutella xylostella</name>
    <name type="common">Diamondback moth</name>
    <name type="synonym">Plutella maculipennis</name>
    <dbReference type="NCBI Taxonomy" id="51655"/>
    <lineage>
        <taxon>Eukaryota</taxon>
        <taxon>Metazoa</taxon>
        <taxon>Ecdysozoa</taxon>
        <taxon>Arthropoda</taxon>
        <taxon>Hexapoda</taxon>
        <taxon>Insecta</taxon>
        <taxon>Pterygota</taxon>
        <taxon>Neoptera</taxon>
        <taxon>Endopterygota</taxon>
        <taxon>Lepidoptera</taxon>
        <taxon>Glossata</taxon>
        <taxon>Ditrysia</taxon>
        <taxon>Yponomeutoidea</taxon>
        <taxon>Plutellidae</taxon>
        <taxon>Plutella</taxon>
    </lineage>
</organism>
<protein>
    <submittedName>
        <fullName evidence="1">(diamondback moth) hypothetical protein</fullName>
    </submittedName>
</protein>
<proteinExistence type="predicted"/>
<comment type="caution">
    <text evidence="1">The sequence shown here is derived from an EMBL/GenBank/DDBJ whole genome shotgun (WGS) entry which is preliminary data.</text>
</comment>
<dbReference type="Proteomes" id="UP000653454">
    <property type="component" value="Unassembled WGS sequence"/>
</dbReference>
<dbReference type="AlphaFoldDB" id="A0A8S4E9A8"/>